<keyword evidence="2 4" id="KW-0808">Transferase</keyword>
<dbReference type="AlphaFoldDB" id="A0A174E056"/>
<dbReference type="SUPFAM" id="SSF53067">
    <property type="entry name" value="Actin-like ATPase domain"/>
    <property type="match status" value="2"/>
</dbReference>
<dbReference type="PIRSF" id="PIRSF000538">
    <property type="entry name" value="GlpK"/>
    <property type="match status" value="1"/>
</dbReference>
<dbReference type="EMBL" id="CYZE01000005">
    <property type="protein sequence ID" value="CUO31084.1"/>
    <property type="molecule type" value="Genomic_DNA"/>
</dbReference>
<dbReference type="InterPro" id="IPR018484">
    <property type="entry name" value="FGGY_N"/>
</dbReference>
<protein>
    <submittedName>
        <fullName evidence="7">Xylulose kinase XylB</fullName>
        <ecNumber evidence="7">2.7.1.-</ecNumber>
        <ecNumber evidence="7">2.7.1.17</ecNumber>
    </submittedName>
</protein>
<evidence type="ECO:0000256" key="3">
    <source>
        <dbReference type="ARBA" id="ARBA00022777"/>
    </source>
</evidence>
<dbReference type="InterPro" id="IPR050406">
    <property type="entry name" value="FGGY_Carb_Kinase"/>
</dbReference>
<feature type="domain" description="Carbohydrate kinase FGGY C-terminal" evidence="6">
    <location>
        <begin position="259"/>
        <end position="449"/>
    </location>
</feature>
<feature type="domain" description="Carbohydrate kinase FGGY N-terminal" evidence="5">
    <location>
        <begin position="4"/>
        <end position="247"/>
    </location>
</feature>
<dbReference type="PROSITE" id="PS00445">
    <property type="entry name" value="FGGY_KINASES_2"/>
    <property type="match status" value="1"/>
</dbReference>
<name>A0A174E056_9FIRM</name>
<accession>A0A174E056</accession>
<evidence type="ECO:0000256" key="4">
    <source>
        <dbReference type="RuleBase" id="RU003733"/>
    </source>
</evidence>
<dbReference type="InterPro" id="IPR018483">
    <property type="entry name" value="Carb_kinase_FGGY_CS"/>
</dbReference>
<comment type="similarity">
    <text evidence="1 4">Belongs to the FGGY kinase family.</text>
</comment>
<dbReference type="PANTHER" id="PTHR43095:SF3">
    <property type="entry name" value="L-XYLULOSE_3-KETO-L-GULONATE KINASE"/>
    <property type="match status" value="1"/>
</dbReference>
<dbReference type="PANTHER" id="PTHR43095">
    <property type="entry name" value="SUGAR KINASE"/>
    <property type="match status" value="1"/>
</dbReference>
<sequence length="516" mass="57026">MEKYIIGLDSGTSGIKAVLFNTRGEEIMKQGFPLTAVCEQENWFEEDFNEIWEKTVCSIQAITKKFGGASITGIGITAQGDGAWLIDEKGEPVRRGCCFCDGRGHEEFEQWSADGTARTVFEQSGTRIFTGNQPCVIKWLDRQEPESLKNAKYIMHLKDALFYRLTGQATTDVTDQSLIFLNMETGAYSRELFEAYGLLEYMGKYPEVKPCIDNYARIRKDMASLLGLNEGVIVSGGPMDVAACAIGAGVLETGECCSIMGTAALHEMVINEPCRDSVYAGMTVFHGCSQKWLRLMASLAGTPNLEWFLGLFGSQFETEAQELGLSLYEYAQQLAGSVPIGSAGVLYHPYLLAGGERAPFTNPDARASFTGLSVRNTKADLLRAVYEGVAYAMRDCYDHMPGEIKKITVCGGGSASDMWCQMFADVLGKKVVTVQGGELGAKGAALTNMVIQGVYSSLKEAALCTVHENKSYLPDIKRHVEYEKYFEVYQATYRGLEKSWKLRWKQTCDKKDCMLE</sequence>
<gene>
    <name evidence="7" type="primary">xylB1</name>
    <name evidence="7" type="ORF">ERS852407_02434</name>
</gene>
<dbReference type="Pfam" id="PF00370">
    <property type="entry name" value="FGGY_N"/>
    <property type="match status" value="1"/>
</dbReference>
<dbReference type="InterPro" id="IPR018485">
    <property type="entry name" value="FGGY_C"/>
</dbReference>
<proteinExistence type="inferred from homology"/>
<dbReference type="InterPro" id="IPR043129">
    <property type="entry name" value="ATPase_NBD"/>
</dbReference>
<evidence type="ECO:0000259" key="6">
    <source>
        <dbReference type="Pfam" id="PF02782"/>
    </source>
</evidence>
<evidence type="ECO:0000313" key="8">
    <source>
        <dbReference type="Proteomes" id="UP000095651"/>
    </source>
</evidence>
<evidence type="ECO:0000256" key="1">
    <source>
        <dbReference type="ARBA" id="ARBA00009156"/>
    </source>
</evidence>
<organism evidence="7 8">
    <name type="scientific">Hungatella hathewayi</name>
    <dbReference type="NCBI Taxonomy" id="154046"/>
    <lineage>
        <taxon>Bacteria</taxon>
        <taxon>Bacillati</taxon>
        <taxon>Bacillota</taxon>
        <taxon>Clostridia</taxon>
        <taxon>Lachnospirales</taxon>
        <taxon>Lachnospiraceae</taxon>
        <taxon>Hungatella</taxon>
    </lineage>
</organism>
<dbReference type="GO" id="GO:0004856">
    <property type="term" value="F:D-xylulokinase activity"/>
    <property type="evidence" value="ECO:0007669"/>
    <property type="project" value="UniProtKB-EC"/>
</dbReference>
<dbReference type="EC" id="2.7.1.17" evidence="7"/>
<keyword evidence="3 4" id="KW-0418">Kinase</keyword>
<dbReference type="Pfam" id="PF02782">
    <property type="entry name" value="FGGY_C"/>
    <property type="match status" value="1"/>
</dbReference>
<dbReference type="Proteomes" id="UP000095651">
    <property type="component" value="Unassembled WGS sequence"/>
</dbReference>
<dbReference type="RefSeq" id="WP_055655384.1">
    <property type="nucleotide sequence ID" value="NZ_CABIXC010000005.1"/>
</dbReference>
<dbReference type="Gene3D" id="3.30.420.40">
    <property type="match status" value="2"/>
</dbReference>
<dbReference type="CDD" id="cd24121">
    <property type="entry name" value="ASKHA_NBD_FGGY_BaEryA-like"/>
    <property type="match status" value="1"/>
</dbReference>
<reference evidence="7 8" key="1">
    <citation type="submission" date="2015-09" db="EMBL/GenBank/DDBJ databases">
        <authorList>
            <consortium name="Pathogen Informatics"/>
        </authorList>
    </citation>
    <scope>NUCLEOTIDE SEQUENCE [LARGE SCALE GENOMIC DNA]</scope>
    <source>
        <strain evidence="7 8">2789STDY5608850</strain>
    </source>
</reference>
<evidence type="ECO:0000313" key="7">
    <source>
        <dbReference type="EMBL" id="CUO31084.1"/>
    </source>
</evidence>
<dbReference type="EC" id="2.7.1.-" evidence="7"/>
<dbReference type="InterPro" id="IPR000577">
    <property type="entry name" value="Carb_kinase_FGGY"/>
</dbReference>
<evidence type="ECO:0000259" key="5">
    <source>
        <dbReference type="Pfam" id="PF00370"/>
    </source>
</evidence>
<evidence type="ECO:0000256" key="2">
    <source>
        <dbReference type="ARBA" id="ARBA00022679"/>
    </source>
</evidence>